<feature type="chain" id="PRO_5004194415" description="DUF2147 domain-containing protein" evidence="1">
    <location>
        <begin position="19"/>
        <end position="162"/>
    </location>
</feature>
<accession>Q1MXL4</accession>
<organism evidence="3 4">
    <name type="scientific">Bermanella marisrubri</name>
    <dbReference type="NCBI Taxonomy" id="207949"/>
    <lineage>
        <taxon>Bacteria</taxon>
        <taxon>Pseudomonadati</taxon>
        <taxon>Pseudomonadota</taxon>
        <taxon>Gammaproteobacteria</taxon>
        <taxon>Oceanospirillales</taxon>
        <taxon>Oceanospirillaceae</taxon>
        <taxon>Bermanella</taxon>
    </lineage>
</organism>
<proteinExistence type="predicted"/>
<comment type="caution">
    <text evidence="3">The sequence shown here is derived from an EMBL/GenBank/DDBJ whole genome shotgun (WGS) entry which is preliminary data.</text>
</comment>
<dbReference type="PANTHER" id="PTHR36919">
    <property type="entry name" value="BLR1215 PROTEIN"/>
    <property type="match status" value="1"/>
</dbReference>
<dbReference type="AlphaFoldDB" id="Q1MXL4"/>
<dbReference type="HOGENOM" id="CLU_108869_0_1_6"/>
<keyword evidence="4" id="KW-1185">Reference proteome</keyword>
<dbReference type="Gene3D" id="2.40.128.520">
    <property type="match status" value="1"/>
</dbReference>
<gene>
    <name evidence="3" type="ORF">RED65_00040</name>
</gene>
<feature type="signal peptide" evidence="1">
    <location>
        <begin position="1"/>
        <end position="18"/>
    </location>
</feature>
<dbReference type="OrthoDB" id="9814399at2"/>
<dbReference type="RefSeq" id="WP_007017488.1">
    <property type="nucleotide sequence ID" value="NZ_CH724114.1"/>
</dbReference>
<feature type="domain" description="DUF2147" evidence="2">
    <location>
        <begin position="25"/>
        <end position="141"/>
    </location>
</feature>
<dbReference type="Proteomes" id="UP000004263">
    <property type="component" value="Unassembled WGS sequence"/>
</dbReference>
<dbReference type="InterPro" id="IPR019223">
    <property type="entry name" value="DUF2147"/>
</dbReference>
<protein>
    <recommendedName>
        <fullName evidence="2">DUF2147 domain-containing protein</fullName>
    </recommendedName>
</protein>
<dbReference type="PANTHER" id="PTHR36919:SF3">
    <property type="entry name" value="BLL5882 PROTEIN"/>
    <property type="match status" value="1"/>
</dbReference>
<keyword evidence="1" id="KW-0732">Signal</keyword>
<dbReference type="STRING" id="207949.RED65_00040"/>
<evidence type="ECO:0000256" key="1">
    <source>
        <dbReference type="SAM" id="SignalP"/>
    </source>
</evidence>
<name>Q1MXL4_9GAMM</name>
<evidence type="ECO:0000313" key="3">
    <source>
        <dbReference type="EMBL" id="EAT10719.1"/>
    </source>
</evidence>
<reference evidence="3 4" key="1">
    <citation type="submission" date="2006-03" db="EMBL/GenBank/DDBJ databases">
        <authorList>
            <person name="Pinhassi J."/>
            <person name="Pedros-Alio C."/>
            <person name="Ferriera S."/>
            <person name="Johnson J."/>
            <person name="Kravitz S."/>
            <person name="Halpern A."/>
            <person name="Remington K."/>
            <person name="Beeson K."/>
            <person name="Tran B."/>
            <person name="Rogers Y.-H."/>
            <person name="Friedman R."/>
            <person name="Venter J.C."/>
        </authorList>
    </citation>
    <scope>NUCLEOTIDE SEQUENCE [LARGE SCALE GENOMIC DNA]</scope>
    <source>
        <strain evidence="3 4">RED65</strain>
    </source>
</reference>
<dbReference type="Pfam" id="PF09917">
    <property type="entry name" value="DUF2147"/>
    <property type="match status" value="1"/>
</dbReference>
<sequence length="162" mass="17803">MKKLLAMSSLLLAFTAHAGTDSPEGMWQTIDDETGKPKSHVQIWIDEGELKGKIVKLIDPEEENPVCTECEGDKKDQPIVGMQFVWGLTEQDGVWDDGTILDPASGSEYSSKIEVVDGGEKLDVRGYIGFSWAGRSQTWERLEVPAEAAQTEETVQVSTTAE</sequence>
<dbReference type="EMBL" id="AAQH01000038">
    <property type="protein sequence ID" value="EAT10719.1"/>
    <property type="molecule type" value="Genomic_DNA"/>
</dbReference>
<evidence type="ECO:0000259" key="2">
    <source>
        <dbReference type="Pfam" id="PF09917"/>
    </source>
</evidence>
<evidence type="ECO:0000313" key="4">
    <source>
        <dbReference type="Proteomes" id="UP000004263"/>
    </source>
</evidence>